<evidence type="ECO:0000313" key="2">
    <source>
        <dbReference type="EMBL" id="PIT93095.1"/>
    </source>
</evidence>
<name>A0A2M6WJX3_9BACT</name>
<dbReference type="AlphaFoldDB" id="A0A2M6WJX3"/>
<evidence type="ECO:0000256" key="1">
    <source>
        <dbReference type="SAM" id="Coils"/>
    </source>
</evidence>
<dbReference type="EMBL" id="PFAY01000012">
    <property type="protein sequence ID" value="PIT93095.1"/>
    <property type="molecule type" value="Genomic_DNA"/>
</dbReference>
<protein>
    <recommendedName>
        <fullName evidence="4">DUF5667 domain-containing protein</fullName>
    </recommendedName>
</protein>
<sequence length="288" mass="32906">MSNDITGSKRVFAGLLIALLMTPGLITNAKEYSSRVNNEDLEVGEQAIVPGNPFYFLKNWQRRARKIFITKPFEIILSQIEDLATKASEVNKLEEVAPKNKEVFKLALNRYQEGIEALEKTISKEDLKVVNKEEATTLNEKLFIHLRLTDDFLSIYIPSYEKENLYHSQQKIANAITSIYNQAGSIGVTQEEGYELLRVAESVTIFINSLSADEKNLKVLKEAYTLKNNLYDQFTNWFLGYGEAEELLTVIGTAEIRKESLLEMFDRAPELIDNDALYALYQELSLER</sequence>
<evidence type="ECO:0008006" key="4">
    <source>
        <dbReference type="Google" id="ProtNLM"/>
    </source>
</evidence>
<organism evidence="2 3">
    <name type="scientific">Candidatus Harrisonbacteria bacterium CG10_big_fil_rev_8_21_14_0_10_38_8</name>
    <dbReference type="NCBI Taxonomy" id="1974582"/>
    <lineage>
        <taxon>Bacteria</taxon>
        <taxon>Candidatus Harrisoniibacteriota</taxon>
    </lineage>
</organism>
<feature type="coiled-coil region" evidence="1">
    <location>
        <begin position="108"/>
        <end position="135"/>
    </location>
</feature>
<comment type="caution">
    <text evidence="2">The sequence shown here is derived from an EMBL/GenBank/DDBJ whole genome shotgun (WGS) entry which is preliminary data.</text>
</comment>
<keyword evidence="1" id="KW-0175">Coiled coil</keyword>
<accession>A0A2M6WJX3</accession>
<dbReference type="Proteomes" id="UP000229112">
    <property type="component" value="Unassembled WGS sequence"/>
</dbReference>
<evidence type="ECO:0000313" key="3">
    <source>
        <dbReference type="Proteomes" id="UP000229112"/>
    </source>
</evidence>
<gene>
    <name evidence="2" type="ORF">COU06_01685</name>
</gene>
<proteinExistence type="predicted"/>
<reference evidence="3" key="1">
    <citation type="submission" date="2017-09" db="EMBL/GenBank/DDBJ databases">
        <title>Depth-based differentiation of microbial function through sediment-hosted aquifers and enrichment of novel symbionts in the deep terrestrial subsurface.</title>
        <authorList>
            <person name="Probst A.J."/>
            <person name="Ladd B."/>
            <person name="Jarett J.K."/>
            <person name="Geller-Mcgrath D.E."/>
            <person name="Sieber C.M.K."/>
            <person name="Emerson J.B."/>
            <person name="Anantharaman K."/>
            <person name="Thomas B.C."/>
            <person name="Malmstrom R."/>
            <person name="Stieglmeier M."/>
            <person name="Klingl A."/>
            <person name="Woyke T."/>
            <person name="Ryan C.M."/>
            <person name="Banfield J.F."/>
        </authorList>
    </citation>
    <scope>NUCLEOTIDE SEQUENCE [LARGE SCALE GENOMIC DNA]</scope>
</reference>